<gene>
    <name evidence="3" type="ORF">J4709_28070</name>
</gene>
<name>A0ABS3RXG9_9ACTN</name>
<feature type="domain" description="Restriction endonuclease AspBHI N-terminal" evidence="2">
    <location>
        <begin position="77"/>
        <end position="230"/>
    </location>
</feature>
<reference evidence="3 4" key="1">
    <citation type="submission" date="2021-03" db="EMBL/GenBank/DDBJ databases">
        <title>Actinomadura violae sp. nov., isolated from lichen in Thailand.</title>
        <authorList>
            <person name="Kanchanasin P."/>
            <person name="Saeng-In P."/>
            <person name="Phongsopitanun W."/>
            <person name="Yuki M."/>
            <person name="Kudo T."/>
            <person name="Ohkuma M."/>
            <person name="Tanasupawat S."/>
        </authorList>
    </citation>
    <scope>NUCLEOTIDE SEQUENCE [LARGE SCALE GENOMIC DNA]</scope>
    <source>
        <strain evidence="3 4">LCR2-06</strain>
    </source>
</reference>
<dbReference type="InterPro" id="IPR011856">
    <property type="entry name" value="tRNA_endonuc-like_dom_sf"/>
</dbReference>
<dbReference type="InterPro" id="IPR007560">
    <property type="entry name" value="Restrct_endonuc_IV_Mrr"/>
</dbReference>
<dbReference type="Gene3D" id="3.40.1350.10">
    <property type="match status" value="1"/>
</dbReference>
<proteinExistence type="predicted"/>
<dbReference type="InterPro" id="IPR041409">
    <property type="entry name" value="RE_AspBHI_N"/>
</dbReference>
<keyword evidence="3" id="KW-0255">Endonuclease</keyword>
<dbReference type="Pfam" id="PF04471">
    <property type="entry name" value="Mrr_cat"/>
    <property type="match status" value="1"/>
</dbReference>
<keyword evidence="3" id="KW-0540">Nuclease</keyword>
<evidence type="ECO:0000313" key="3">
    <source>
        <dbReference type="EMBL" id="MBO2461445.1"/>
    </source>
</evidence>
<keyword evidence="3" id="KW-0378">Hydrolase</keyword>
<feature type="domain" description="Restriction endonuclease type IV Mrr" evidence="1">
    <location>
        <begin position="276"/>
        <end position="394"/>
    </location>
</feature>
<dbReference type="EMBL" id="JAGEPF010000017">
    <property type="protein sequence ID" value="MBO2461445.1"/>
    <property type="molecule type" value="Genomic_DNA"/>
</dbReference>
<keyword evidence="4" id="KW-1185">Reference proteome</keyword>
<dbReference type="RefSeq" id="WP_208244789.1">
    <property type="nucleotide sequence ID" value="NZ_JAGEPF010000017.1"/>
</dbReference>
<evidence type="ECO:0000313" key="4">
    <source>
        <dbReference type="Proteomes" id="UP000680206"/>
    </source>
</evidence>
<comment type="caution">
    <text evidence="3">The sequence shown here is derived from an EMBL/GenBank/DDBJ whole genome shotgun (WGS) entry which is preliminary data.</text>
</comment>
<organism evidence="3 4">
    <name type="scientific">Actinomadura violacea</name>
    <dbReference type="NCBI Taxonomy" id="2819934"/>
    <lineage>
        <taxon>Bacteria</taxon>
        <taxon>Bacillati</taxon>
        <taxon>Actinomycetota</taxon>
        <taxon>Actinomycetes</taxon>
        <taxon>Streptosporangiales</taxon>
        <taxon>Thermomonosporaceae</taxon>
        <taxon>Actinomadura</taxon>
    </lineage>
</organism>
<protein>
    <submittedName>
        <fullName evidence="3">Restriction endonuclease</fullName>
    </submittedName>
</protein>
<dbReference type="GO" id="GO:0004519">
    <property type="term" value="F:endonuclease activity"/>
    <property type="evidence" value="ECO:0007669"/>
    <property type="project" value="UniProtKB-KW"/>
</dbReference>
<accession>A0ABS3RXG9</accession>
<evidence type="ECO:0000259" key="2">
    <source>
        <dbReference type="Pfam" id="PF18062"/>
    </source>
</evidence>
<evidence type="ECO:0000259" key="1">
    <source>
        <dbReference type="Pfam" id="PF04471"/>
    </source>
</evidence>
<sequence length="434" mass="48473">MVSAAKLRFGEVYRYAASKDPVPPAVDGFPNFHHITQTPGAPRVQLESGIDVPALCEGADGKRRPVVLIRSSPWKAGSEQTPWHDVFDLDNGHLHYFGDHKAEIDKPLGGSPGNRALLEEQPLHQALSEAGRARATPLLIFRSVTRRNRVKGHVEFCGLGVIERAERVVQRDRHGQVFVNYVFDIALLDLRQEEECIDWGWINARRDGSLTLKETHRLAPESWRRWIKEGHAALPKLRRRVAAKAVHKTRDQRPLPGSRQERDLKQIYEFFDGRKHDFEHLAAAVAARVIRGKGAEYREGWLTRPSADGGADFVGRLDIGSGTAIAKLIVLGQAKCVLPNTTISADQVARVVARLQRGWIGVFVTTGVFSESAQAEIVEDRYPIILVNGLLLAEQLRHMANESHAGDLVECMTKLVSSSPAEVMHRRPEEILLF</sequence>
<dbReference type="Pfam" id="PF18062">
    <property type="entry name" value="RE_AspBHI_N"/>
    <property type="match status" value="1"/>
</dbReference>
<dbReference type="Gene3D" id="2.30.280.20">
    <property type="match status" value="1"/>
</dbReference>
<dbReference type="Proteomes" id="UP000680206">
    <property type="component" value="Unassembled WGS sequence"/>
</dbReference>